<dbReference type="EMBL" id="OQ790080">
    <property type="protein sequence ID" value="WJE88624.1"/>
    <property type="molecule type" value="Genomic_DNA"/>
</dbReference>
<evidence type="ECO:0000313" key="2">
    <source>
        <dbReference type="Proteomes" id="UP001654237"/>
    </source>
</evidence>
<keyword evidence="2" id="KW-1185">Reference proteome</keyword>
<accession>A0AAT9V683</accession>
<sequence>MRTKCVTLFWVKRLEKPPCDWPQRQSLSDKLEVITICSGLYDYHTQHIERT</sequence>
<evidence type="ECO:0000313" key="1">
    <source>
        <dbReference type="EMBL" id="WJE88624.1"/>
    </source>
</evidence>
<proteinExistence type="predicted"/>
<reference evidence="1 2" key="1">
    <citation type="journal article" date="2024" name="Can. J. Microbiol.">
        <title>Biological and genomic characteristics of three novel bacteriophages and a phage-plasmid of Klebsiella pneumoniae.</title>
        <authorList>
            <person name="Uskudar-Guclu A."/>
            <person name="Unlu S."/>
            <person name="Salih-Dogan H."/>
            <person name="Yalcin S."/>
            <person name="Basustaoglu A."/>
        </authorList>
    </citation>
    <scope>NUCLEOTIDE SEQUENCE [LARGE SCALE GENOMIC DNA]</scope>
</reference>
<name>A0AAT9V683_9CAUD</name>
<dbReference type="Proteomes" id="UP001654237">
    <property type="component" value="Segment"/>
</dbReference>
<organism evidence="1 2">
    <name type="scientific">Klebsiella phage Kpn17</name>
    <dbReference type="NCBI Taxonomy" id="3044025"/>
    <lineage>
        <taxon>Viruses</taxon>
        <taxon>Duplodnaviria</taxon>
        <taxon>Heunggongvirae</taxon>
        <taxon>Uroviricota</taxon>
        <taxon>Caudoviricetes</taxon>
        <taxon>Autographivirales</taxon>
        <taxon>Autotranscriptaviridae</taxon>
        <taxon>Studiervirinae</taxon>
        <taxon>Przondovirus</taxon>
        <taxon>Przondovirus Kpn17</taxon>
    </lineage>
</organism>
<protein>
    <submittedName>
        <fullName evidence="1">Uncharacterized protein</fullName>
    </submittedName>
</protein>